<dbReference type="AlphaFoldDB" id="A0A095ZBH7"/>
<evidence type="ECO:0000313" key="8">
    <source>
        <dbReference type="EMBL" id="KGF32135.1"/>
    </source>
</evidence>
<evidence type="ECO:0000313" key="9">
    <source>
        <dbReference type="Proteomes" id="UP000029629"/>
    </source>
</evidence>
<dbReference type="GO" id="GO:0009279">
    <property type="term" value="C:cell outer membrane"/>
    <property type="evidence" value="ECO:0007669"/>
    <property type="project" value="UniProtKB-SubCell"/>
</dbReference>
<dbReference type="PROSITE" id="PS51123">
    <property type="entry name" value="OMPA_2"/>
    <property type="match status" value="1"/>
</dbReference>
<dbReference type="InterPro" id="IPR006664">
    <property type="entry name" value="OMP_bac"/>
</dbReference>
<feature type="transmembrane region" description="Helical" evidence="5">
    <location>
        <begin position="52"/>
        <end position="71"/>
    </location>
</feature>
<feature type="signal peptide" evidence="6">
    <location>
        <begin position="1"/>
        <end position="19"/>
    </location>
</feature>
<dbReference type="InterPro" id="IPR036737">
    <property type="entry name" value="OmpA-like_sf"/>
</dbReference>
<keyword evidence="9" id="KW-1185">Reference proteome</keyword>
<dbReference type="Gene3D" id="3.30.1330.60">
    <property type="entry name" value="OmpA-like domain"/>
    <property type="match status" value="1"/>
</dbReference>
<accession>A0A095ZBH7</accession>
<dbReference type="Pfam" id="PF00691">
    <property type="entry name" value="OmpA"/>
    <property type="match status" value="1"/>
</dbReference>
<evidence type="ECO:0000256" key="1">
    <source>
        <dbReference type="ARBA" id="ARBA00004442"/>
    </source>
</evidence>
<evidence type="ECO:0000256" key="3">
    <source>
        <dbReference type="ARBA" id="ARBA00023237"/>
    </source>
</evidence>
<feature type="chain" id="PRO_5001923474" evidence="6">
    <location>
        <begin position="20"/>
        <end position="212"/>
    </location>
</feature>
<dbReference type="CDD" id="cd07185">
    <property type="entry name" value="OmpA_C-like"/>
    <property type="match status" value="1"/>
</dbReference>
<keyword evidence="6" id="KW-0732">Signal</keyword>
<evidence type="ECO:0000256" key="4">
    <source>
        <dbReference type="PROSITE-ProRule" id="PRU00473"/>
    </source>
</evidence>
<dbReference type="OrthoDB" id="1149075at2"/>
<dbReference type="SUPFAM" id="SSF103088">
    <property type="entry name" value="OmpA-like"/>
    <property type="match status" value="1"/>
</dbReference>
<dbReference type="EMBL" id="JRNI01000006">
    <property type="protein sequence ID" value="KGF32135.1"/>
    <property type="molecule type" value="Genomic_DNA"/>
</dbReference>
<proteinExistence type="predicted"/>
<evidence type="ECO:0000256" key="5">
    <source>
        <dbReference type="SAM" id="Phobius"/>
    </source>
</evidence>
<keyword evidence="2 4" id="KW-0472">Membrane</keyword>
<sequence length="212" mass="21738">MKIKSMRLGGMVLAATLVAGCATQGGQTAAGAGVGAAVGAGLGALIGDSSKAAGIGAGIGAVAGGIVGYNWDRLRGNINKAGGQELGITTTQMPDGSLKVYIPENATFDIGKYDLKADLYPVLNQVAAEMNTHQQLRVKSVGHTDSTGSVSINQPLSNNRASAVTNYLASQGVAQGRMMVEGRAANDPIASNDTAEGRRMNRRVELFLYAVE</sequence>
<keyword evidence="5" id="KW-1133">Transmembrane helix</keyword>
<comment type="subcellular location">
    <subcellularLocation>
        <location evidence="1">Cell outer membrane</location>
    </subcellularLocation>
</comment>
<feature type="domain" description="OmpA-like" evidence="7">
    <location>
        <begin position="95"/>
        <end position="212"/>
    </location>
</feature>
<comment type="caution">
    <text evidence="8">The sequence shown here is derived from an EMBL/GenBank/DDBJ whole genome shotgun (WGS) entry which is preliminary data.</text>
</comment>
<evidence type="ECO:0000259" key="7">
    <source>
        <dbReference type="PROSITE" id="PS51123"/>
    </source>
</evidence>
<reference evidence="8 9" key="1">
    <citation type="submission" date="2014-07" db="EMBL/GenBank/DDBJ databases">
        <authorList>
            <person name="McCorrison J."/>
            <person name="Sanka R."/>
            <person name="Torralba M."/>
            <person name="Gillis M."/>
            <person name="Haft D.H."/>
            <person name="Methe B."/>
            <person name="Sutton G."/>
            <person name="Nelson K.E."/>
        </authorList>
    </citation>
    <scope>NUCLEOTIDE SEQUENCE [LARGE SCALE GENOMIC DNA]</scope>
    <source>
        <strain evidence="8 9">DNF00040</strain>
    </source>
</reference>
<dbReference type="Proteomes" id="UP000029629">
    <property type="component" value="Unassembled WGS sequence"/>
</dbReference>
<protein>
    <submittedName>
        <fullName evidence="8">Membrane protein</fullName>
    </submittedName>
</protein>
<dbReference type="PRINTS" id="PR01021">
    <property type="entry name" value="OMPADOMAIN"/>
</dbReference>
<dbReference type="RefSeq" id="WP_036557321.1">
    <property type="nucleotide sequence ID" value="NZ_JRNI01000006.1"/>
</dbReference>
<dbReference type="PANTHER" id="PTHR30329:SF21">
    <property type="entry name" value="LIPOPROTEIN YIAD-RELATED"/>
    <property type="match status" value="1"/>
</dbReference>
<dbReference type="PROSITE" id="PS51257">
    <property type="entry name" value="PROKAR_LIPOPROTEIN"/>
    <property type="match status" value="1"/>
</dbReference>
<keyword evidence="3" id="KW-0998">Cell outer membrane</keyword>
<name>A0A095ZBH7_9BURK</name>
<dbReference type="InterPro" id="IPR027367">
    <property type="entry name" value="Gly-zipper_YMGG"/>
</dbReference>
<dbReference type="InterPro" id="IPR006665">
    <property type="entry name" value="OmpA-like"/>
</dbReference>
<evidence type="ECO:0000256" key="2">
    <source>
        <dbReference type="ARBA" id="ARBA00023136"/>
    </source>
</evidence>
<dbReference type="InterPro" id="IPR050330">
    <property type="entry name" value="Bact_OuterMem_StrucFunc"/>
</dbReference>
<organism evidence="8 9">
    <name type="scientific">Oligella urethralis DNF00040</name>
    <dbReference type="NCBI Taxonomy" id="1401065"/>
    <lineage>
        <taxon>Bacteria</taxon>
        <taxon>Pseudomonadati</taxon>
        <taxon>Pseudomonadota</taxon>
        <taxon>Betaproteobacteria</taxon>
        <taxon>Burkholderiales</taxon>
        <taxon>Alcaligenaceae</taxon>
        <taxon>Oligella</taxon>
    </lineage>
</organism>
<dbReference type="Pfam" id="PF13441">
    <property type="entry name" value="Gly-zipper_YMGG"/>
    <property type="match status" value="1"/>
</dbReference>
<keyword evidence="5" id="KW-0812">Transmembrane</keyword>
<evidence type="ECO:0000256" key="6">
    <source>
        <dbReference type="SAM" id="SignalP"/>
    </source>
</evidence>
<gene>
    <name evidence="8" type="ORF">HMPREF2130_01315</name>
</gene>
<dbReference type="eggNOG" id="COG2885">
    <property type="taxonomic scope" value="Bacteria"/>
</dbReference>
<dbReference type="PANTHER" id="PTHR30329">
    <property type="entry name" value="STATOR ELEMENT OF FLAGELLAR MOTOR COMPLEX"/>
    <property type="match status" value="1"/>
</dbReference>